<keyword evidence="4 5" id="KW-0472">Membrane</keyword>
<dbReference type="InterPro" id="IPR052964">
    <property type="entry name" value="Sporulation_signal_mat"/>
</dbReference>
<feature type="transmembrane region" description="Helical" evidence="5">
    <location>
        <begin position="226"/>
        <end position="247"/>
    </location>
</feature>
<accession>A0A8J8Q5M0</accession>
<evidence type="ECO:0000256" key="5">
    <source>
        <dbReference type="SAM" id="Phobius"/>
    </source>
</evidence>
<dbReference type="InterPro" id="IPR011020">
    <property type="entry name" value="HTTM-like"/>
</dbReference>
<feature type="transmembrane region" description="Helical" evidence="5">
    <location>
        <begin position="253"/>
        <end position="286"/>
    </location>
</feature>
<evidence type="ECO:0000256" key="1">
    <source>
        <dbReference type="ARBA" id="ARBA00004127"/>
    </source>
</evidence>
<name>A0A8J8Q5M0_9EURY</name>
<comment type="subcellular location">
    <subcellularLocation>
        <location evidence="1">Endomembrane system</location>
        <topology evidence="1">Multi-pass membrane protein</topology>
    </subcellularLocation>
</comment>
<comment type="caution">
    <text evidence="7">The sequence shown here is derived from an EMBL/GenBank/DDBJ whole genome shotgun (WGS) entry which is preliminary data.</text>
</comment>
<organism evidence="7 8">
    <name type="scientific">Natronococcus pandeyae</name>
    <dbReference type="NCBI Taxonomy" id="2055836"/>
    <lineage>
        <taxon>Archaea</taxon>
        <taxon>Methanobacteriati</taxon>
        <taxon>Methanobacteriota</taxon>
        <taxon>Stenosarchaea group</taxon>
        <taxon>Halobacteria</taxon>
        <taxon>Halobacteriales</taxon>
        <taxon>Natrialbaceae</taxon>
        <taxon>Natronococcus</taxon>
    </lineage>
</organism>
<dbReference type="PANTHER" id="PTHR39535:SF2">
    <property type="entry name" value="HTTM DOMAIN-CONTAINING PROTEIN"/>
    <property type="match status" value="1"/>
</dbReference>
<dbReference type="RefSeq" id="WP_148857971.1">
    <property type="nucleotide sequence ID" value="NZ_PHNJ01000004.1"/>
</dbReference>
<feature type="transmembrane region" description="Helical" evidence="5">
    <location>
        <begin position="167"/>
        <end position="186"/>
    </location>
</feature>
<evidence type="ECO:0000259" key="6">
    <source>
        <dbReference type="SMART" id="SM00752"/>
    </source>
</evidence>
<sequence length="536" mass="61247">MSRISLGSFTLPKWRNNYLKRCLRIDTRSLAVFRVFVGLLIIADLFLRARNFTFFYTEEGVVPQSLAMEWAPEYAFSFYYLTSDPNIIAGLFVVQGLIAVQLIVGYETRVATLVSFLFVLSLDHHNPLVTSYADTLFRLLLFWAIFLPLGERWSIDAVHTDAQPRTYVANLATLAILMQMIVMYFVNGFHKTQSDVWRTGEATPLIMSADDITFLFAEYAHIFPTLLELGGMMWYYMLLLSFLLFFFQGRLRILGVAMFFGVHAAFAVTVRIGAFPYVAMAGLLLFLQAQFWEDGKTVLEYVNVYDPLANVLSELERRGTAIARSFPAFNFSTNPRSFEKTNVYVVVLCVAIVFSFILPLISFSATAGGIDDDLDPDERIHNPAESLGIAQPEWTIFAPSPQTTSWYYVFPAETADGEVVDVYNDRELTYERPHDELQKQYDTYRERFYMHRVIRVEMADDDKSGASVVLADYLCTEWEEERGTELERINMYAVVEPVTLGADDPPPEHERDIVLFYAFGCDGNEPREIAPPETEE</sequence>
<proteinExistence type="predicted"/>
<dbReference type="Proteomes" id="UP000766904">
    <property type="component" value="Unassembled WGS sequence"/>
</dbReference>
<keyword evidence="8" id="KW-1185">Reference proteome</keyword>
<feature type="transmembrane region" description="Helical" evidence="5">
    <location>
        <begin position="343"/>
        <end position="363"/>
    </location>
</feature>
<evidence type="ECO:0000256" key="3">
    <source>
        <dbReference type="ARBA" id="ARBA00022989"/>
    </source>
</evidence>
<dbReference type="Pfam" id="PF05090">
    <property type="entry name" value="HTTM"/>
    <property type="match status" value="1"/>
</dbReference>
<dbReference type="SMART" id="SM00752">
    <property type="entry name" value="HTTM"/>
    <property type="match status" value="1"/>
</dbReference>
<dbReference type="PANTHER" id="PTHR39535">
    <property type="entry name" value="SPORULATION-DELAYING PROTEIN SDPB"/>
    <property type="match status" value="1"/>
</dbReference>
<feature type="domain" description="HTTM-like" evidence="6">
    <location>
        <begin position="22"/>
        <end position="291"/>
    </location>
</feature>
<reference evidence="7" key="1">
    <citation type="submission" date="2017-11" db="EMBL/GenBank/DDBJ databases">
        <authorList>
            <person name="Kajale S.C."/>
            <person name="Sharma A."/>
        </authorList>
    </citation>
    <scope>NUCLEOTIDE SEQUENCE</scope>
    <source>
        <strain evidence="7">LS1_42</strain>
    </source>
</reference>
<keyword evidence="2 5" id="KW-0812">Transmembrane</keyword>
<feature type="transmembrane region" description="Helical" evidence="5">
    <location>
        <begin position="30"/>
        <end position="47"/>
    </location>
</feature>
<dbReference type="InterPro" id="IPR053934">
    <property type="entry name" value="HTTM_dom"/>
</dbReference>
<dbReference type="GO" id="GO:0012505">
    <property type="term" value="C:endomembrane system"/>
    <property type="evidence" value="ECO:0007669"/>
    <property type="project" value="UniProtKB-SubCell"/>
</dbReference>
<dbReference type="AlphaFoldDB" id="A0A8J8Q5M0"/>
<feature type="transmembrane region" description="Helical" evidence="5">
    <location>
        <begin position="87"/>
        <end position="106"/>
    </location>
</feature>
<evidence type="ECO:0000256" key="2">
    <source>
        <dbReference type="ARBA" id="ARBA00022692"/>
    </source>
</evidence>
<evidence type="ECO:0000256" key="4">
    <source>
        <dbReference type="ARBA" id="ARBA00023136"/>
    </source>
</evidence>
<protein>
    <recommendedName>
        <fullName evidence="6">HTTM-like domain-containing protein</fullName>
    </recommendedName>
</protein>
<evidence type="ECO:0000313" key="8">
    <source>
        <dbReference type="Proteomes" id="UP000766904"/>
    </source>
</evidence>
<keyword evidence="3 5" id="KW-1133">Transmembrane helix</keyword>
<gene>
    <name evidence="7" type="ORF">CV102_10725</name>
</gene>
<dbReference type="EMBL" id="PHNJ01000004">
    <property type="protein sequence ID" value="TYL38968.1"/>
    <property type="molecule type" value="Genomic_DNA"/>
</dbReference>
<evidence type="ECO:0000313" key="7">
    <source>
        <dbReference type="EMBL" id="TYL38968.1"/>
    </source>
</evidence>